<sequence length="238" mass="27022">MEFAVFALSPSSPVLPSHFPKTTILSRSHISARNKLFQSSRLPSLKNASIFKILSMNKEERRSANYHPSVWELQLIESLSTPYSYELHANRLEELKQEARRAFVSTNEPRAKLKLIDSIQRLGVAYHFEREIEEAIKLTELDVHGDLHTTSLHFRLLRQHAFSVSTAIDDIYDVYGLPEELELFTKLVNRCEKCGVEVEFAFQDSRIAGRYGKGMISKIGSGVPFCTMKMAGLSQGCL</sequence>
<name>A0ACC4C133_POPAL</name>
<reference evidence="1 2" key="1">
    <citation type="journal article" date="2024" name="Plant Biotechnol. J.">
        <title>Genome and CRISPR/Cas9 system of a widespread forest tree (Populus alba) in the world.</title>
        <authorList>
            <person name="Liu Y.J."/>
            <person name="Jiang P.F."/>
            <person name="Han X.M."/>
            <person name="Li X.Y."/>
            <person name="Wang H.M."/>
            <person name="Wang Y.J."/>
            <person name="Wang X.X."/>
            <person name="Zeng Q.Y."/>
        </authorList>
    </citation>
    <scope>NUCLEOTIDE SEQUENCE [LARGE SCALE GENOMIC DNA]</scope>
    <source>
        <strain evidence="2">cv. PAL-ZL1</strain>
    </source>
</reference>
<dbReference type="EMBL" id="RCHU02000007">
    <property type="protein sequence ID" value="KAL3584365.1"/>
    <property type="molecule type" value="Genomic_DNA"/>
</dbReference>
<protein>
    <submittedName>
        <fullName evidence="1">Uncharacterized protein</fullName>
    </submittedName>
</protein>
<keyword evidence="2" id="KW-1185">Reference proteome</keyword>
<evidence type="ECO:0000313" key="2">
    <source>
        <dbReference type="Proteomes" id="UP000309997"/>
    </source>
</evidence>
<proteinExistence type="predicted"/>
<comment type="caution">
    <text evidence="1">The sequence shown here is derived from an EMBL/GenBank/DDBJ whole genome shotgun (WGS) entry which is preliminary data.</text>
</comment>
<organism evidence="1 2">
    <name type="scientific">Populus alba</name>
    <name type="common">White poplar</name>
    <dbReference type="NCBI Taxonomy" id="43335"/>
    <lineage>
        <taxon>Eukaryota</taxon>
        <taxon>Viridiplantae</taxon>
        <taxon>Streptophyta</taxon>
        <taxon>Embryophyta</taxon>
        <taxon>Tracheophyta</taxon>
        <taxon>Spermatophyta</taxon>
        <taxon>Magnoliopsida</taxon>
        <taxon>eudicotyledons</taxon>
        <taxon>Gunneridae</taxon>
        <taxon>Pentapetalae</taxon>
        <taxon>rosids</taxon>
        <taxon>fabids</taxon>
        <taxon>Malpighiales</taxon>
        <taxon>Salicaceae</taxon>
        <taxon>Saliceae</taxon>
        <taxon>Populus</taxon>
    </lineage>
</organism>
<accession>A0ACC4C133</accession>
<gene>
    <name evidence="1" type="ORF">D5086_015426</name>
</gene>
<evidence type="ECO:0000313" key="1">
    <source>
        <dbReference type="EMBL" id="KAL3584365.1"/>
    </source>
</evidence>
<dbReference type="Proteomes" id="UP000309997">
    <property type="component" value="Unassembled WGS sequence"/>
</dbReference>